<dbReference type="InterPro" id="IPR002477">
    <property type="entry name" value="Peptidoglycan-bd-like"/>
</dbReference>
<dbReference type="GO" id="GO:0004180">
    <property type="term" value="F:carboxypeptidase activity"/>
    <property type="evidence" value="ECO:0007669"/>
    <property type="project" value="UniProtKB-ARBA"/>
</dbReference>
<reference evidence="9 10" key="1">
    <citation type="submission" date="2018-04" db="EMBL/GenBank/DDBJ databases">
        <title>Genomic Encyclopedia of Type Strains, Phase IV (KMG-IV): sequencing the most valuable type-strain genomes for metagenomic binning, comparative biology and taxonomic classification.</title>
        <authorList>
            <person name="Goeker M."/>
        </authorList>
    </citation>
    <scope>NUCLEOTIDE SEQUENCE [LARGE SCALE GENOMIC DNA]</scope>
    <source>
        <strain evidence="9 10">DSM 100231</strain>
    </source>
</reference>
<dbReference type="Proteomes" id="UP000245466">
    <property type="component" value="Unassembled WGS sequence"/>
</dbReference>
<dbReference type="SUPFAM" id="SSF141523">
    <property type="entry name" value="L,D-transpeptidase catalytic domain-like"/>
    <property type="match status" value="1"/>
</dbReference>
<dbReference type="InterPro" id="IPR036365">
    <property type="entry name" value="PGBD-like_sf"/>
</dbReference>
<dbReference type="Pfam" id="PF01471">
    <property type="entry name" value="PG_binding_1"/>
    <property type="match status" value="1"/>
</dbReference>
<protein>
    <submittedName>
        <fullName evidence="9">Putative peptidoglycan binding protein</fullName>
    </submittedName>
</protein>
<keyword evidence="3" id="KW-0808">Transferase</keyword>
<proteinExistence type="inferred from homology"/>
<dbReference type="GO" id="GO:0071555">
    <property type="term" value="P:cell wall organization"/>
    <property type="evidence" value="ECO:0007669"/>
    <property type="project" value="UniProtKB-KW"/>
</dbReference>
<dbReference type="CDD" id="cd16913">
    <property type="entry name" value="YkuD_like"/>
    <property type="match status" value="1"/>
</dbReference>
<dbReference type="Gene3D" id="2.40.440.10">
    <property type="entry name" value="L,D-transpeptidase catalytic domain-like"/>
    <property type="match status" value="1"/>
</dbReference>
<dbReference type="EMBL" id="QEKI01000005">
    <property type="protein sequence ID" value="PVY41264.1"/>
    <property type="molecule type" value="Genomic_DNA"/>
</dbReference>
<dbReference type="Gene3D" id="1.10.101.10">
    <property type="entry name" value="PGBD-like superfamily/PGBD"/>
    <property type="match status" value="1"/>
</dbReference>
<feature type="domain" description="L,D-TPase catalytic" evidence="8">
    <location>
        <begin position="153"/>
        <end position="320"/>
    </location>
</feature>
<evidence type="ECO:0000256" key="2">
    <source>
        <dbReference type="ARBA" id="ARBA00005992"/>
    </source>
</evidence>
<evidence type="ECO:0000256" key="4">
    <source>
        <dbReference type="ARBA" id="ARBA00022960"/>
    </source>
</evidence>
<dbReference type="GO" id="GO:0009252">
    <property type="term" value="P:peptidoglycan biosynthetic process"/>
    <property type="evidence" value="ECO:0007669"/>
    <property type="project" value="UniProtKB-UniPathway"/>
</dbReference>
<dbReference type="AlphaFoldDB" id="A0A2U1AXU0"/>
<evidence type="ECO:0000256" key="6">
    <source>
        <dbReference type="ARBA" id="ARBA00023316"/>
    </source>
</evidence>
<dbReference type="InterPro" id="IPR038063">
    <property type="entry name" value="Transpep_catalytic_dom"/>
</dbReference>
<dbReference type="RefSeq" id="WP_116543206.1">
    <property type="nucleotide sequence ID" value="NZ_QEKI01000005.1"/>
</dbReference>
<dbReference type="Pfam" id="PF03734">
    <property type="entry name" value="YkuD"/>
    <property type="match status" value="1"/>
</dbReference>
<dbReference type="SUPFAM" id="SSF47090">
    <property type="entry name" value="PGBD-like"/>
    <property type="match status" value="1"/>
</dbReference>
<comment type="caution">
    <text evidence="9">The sequence shown here is derived from an EMBL/GenBank/DDBJ whole genome shotgun (WGS) entry which is preliminary data.</text>
</comment>
<keyword evidence="10" id="KW-1185">Reference proteome</keyword>
<dbReference type="GO" id="GO:0008360">
    <property type="term" value="P:regulation of cell shape"/>
    <property type="evidence" value="ECO:0007669"/>
    <property type="project" value="UniProtKB-KW"/>
</dbReference>
<evidence type="ECO:0000259" key="7">
    <source>
        <dbReference type="Pfam" id="PF01471"/>
    </source>
</evidence>
<comment type="pathway">
    <text evidence="1">Cell wall biogenesis; peptidoglycan biosynthesis.</text>
</comment>
<dbReference type="UniPathway" id="UPA00219"/>
<feature type="domain" description="Peptidoglycan binding-like" evidence="7">
    <location>
        <begin position="89"/>
        <end position="125"/>
    </location>
</feature>
<dbReference type="PANTHER" id="PTHR41533:SF2">
    <property type="entry name" value="BLR7131 PROTEIN"/>
    <property type="match status" value="1"/>
</dbReference>
<dbReference type="OrthoDB" id="9778545at2"/>
<evidence type="ECO:0000256" key="5">
    <source>
        <dbReference type="ARBA" id="ARBA00022984"/>
    </source>
</evidence>
<dbReference type="InterPro" id="IPR052905">
    <property type="entry name" value="LD-transpeptidase_YkuD-like"/>
</dbReference>
<keyword evidence="4" id="KW-0133">Cell shape</keyword>
<keyword evidence="5" id="KW-0573">Peptidoglycan synthesis</keyword>
<gene>
    <name evidence="9" type="ORF">C8E01_105193</name>
</gene>
<evidence type="ECO:0000256" key="3">
    <source>
        <dbReference type="ARBA" id="ARBA00022679"/>
    </source>
</evidence>
<accession>A0A2U1AXU0</accession>
<dbReference type="PANTHER" id="PTHR41533">
    <property type="entry name" value="L,D-TRANSPEPTIDASE HI_1667-RELATED"/>
    <property type="match status" value="1"/>
</dbReference>
<dbReference type="GO" id="GO:0016740">
    <property type="term" value="F:transferase activity"/>
    <property type="evidence" value="ECO:0007669"/>
    <property type="project" value="UniProtKB-KW"/>
</dbReference>
<evidence type="ECO:0000313" key="9">
    <source>
        <dbReference type="EMBL" id="PVY41264.1"/>
    </source>
</evidence>
<name>A0A2U1AXU0_9BACT</name>
<evidence type="ECO:0000259" key="8">
    <source>
        <dbReference type="Pfam" id="PF03734"/>
    </source>
</evidence>
<evidence type="ECO:0000313" key="10">
    <source>
        <dbReference type="Proteomes" id="UP000245466"/>
    </source>
</evidence>
<evidence type="ECO:0000256" key="1">
    <source>
        <dbReference type="ARBA" id="ARBA00004752"/>
    </source>
</evidence>
<comment type="similarity">
    <text evidence="2">Belongs to the YkuD family.</text>
</comment>
<keyword evidence="6" id="KW-0961">Cell wall biogenesis/degradation</keyword>
<organism evidence="9 10">
    <name type="scientific">Pontibacter virosus</name>
    <dbReference type="NCBI Taxonomy" id="1765052"/>
    <lineage>
        <taxon>Bacteria</taxon>
        <taxon>Pseudomonadati</taxon>
        <taxon>Bacteroidota</taxon>
        <taxon>Cytophagia</taxon>
        <taxon>Cytophagales</taxon>
        <taxon>Hymenobacteraceae</taxon>
        <taxon>Pontibacter</taxon>
    </lineage>
</organism>
<dbReference type="InterPro" id="IPR036366">
    <property type="entry name" value="PGBDSf"/>
</dbReference>
<dbReference type="InterPro" id="IPR005490">
    <property type="entry name" value="LD_TPept_cat_dom"/>
</dbReference>
<sequence length="388" mass="44332">MARLLLPILLFLYALPGIAGDSTEVWLLVPDQKQQLRQAIAQYEDLSNRTWHTFPGKLLLRPGDTSRYTPDLRANLLLTGDLTSTGTTENTTHYTRQLAAAVAQFQARHALKADSIVGPLTVAALNVSPLQRLRQLQNSLNRWEAFSRDLPQPYLIVNVPDYTLRLIDQNSVRLHMRTIVGKPELPTIVNHTKLHTIVFNPYWYIPNSIASKEILPILKRSPGYLAKRDMELFKSTALGGWQKISPWSVDWSAVTAANFDYRIVQVTGQHNELGLMKFLFDTRVSQYLHDTKDRHLFALGRRAFSHGCIRLQNPEDLALYLLQERSGLSDKRIEKVLASDKDEQFIRLKNPVPLIIVYLTAWADEFSVIQFREDIYGYDKLEEVGLGQ</sequence>